<sequence>MTISPDDAVYYIFQDRPETLAPVFRLLGVPLPEKASLGVLPAETAKMKMLDRRADCVLVVGPTDGSDGFLLAIAMQEWRNEDKPARWAGYLSHLMARYGCPALLLVVCQDKEVEEWAAGPFQLGPESWTALSLRPLVLGPGSAPLITDSDRAAQDPLPAVFSVVAHCREEEDAAAALKALGKALATVDSDSAAFCWELLEIGLGDFLTEDIRRHLMSPRTYFPGRGTLIEETYLEGKAEGRVRGSAQMVLRVLDNRGILMPPATRERIMDCAQMLTLERWMDRALTVSTIDELFVEES</sequence>
<protein>
    <submittedName>
        <fullName evidence="1">Uncharacterized protein</fullName>
    </submittedName>
</protein>
<dbReference type="RefSeq" id="WP_366088099.1">
    <property type="nucleotide sequence ID" value="NZ_JBFASG010000011.1"/>
</dbReference>
<dbReference type="Proteomes" id="UP001552479">
    <property type="component" value="Unassembled WGS sequence"/>
</dbReference>
<dbReference type="EMBL" id="JBFASG010000011">
    <property type="protein sequence ID" value="MEV4923952.1"/>
    <property type="molecule type" value="Genomic_DNA"/>
</dbReference>
<dbReference type="PANTHER" id="PTHR34613:SF1">
    <property type="entry name" value="SLL6017 PROTEIN"/>
    <property type="match status" value="1"/>
</dbReference>
<evidence type="ECO:0000313" key="2">
    <source>
        <dbReference type="Proteomes" id="UP001552479"/>
    </source>
</evidence>
<organism evidence="1 2">
    <name type="scientific">Streptomyces roseoverticillatus</name>
    <dbReference type="NCBI Taxonomy" id="66429"/>
    <lineage>
        <taxon>Bacteria</taxon>
        <taxon>Bacillati</taxon>
        <taxon>Actinomycetota</taxon>
        <taxon>Actinomycetes</taxon>
        <taxon>Kitasatosporales</taxon>
        <taxon>Streptomycetaceae</taxon>
        <taxon>Streptomyces</taxon>
    </lineage>
</organism>
<dbReference type="PANTHER" id="PTHR34613">
    <property type="entry name" value="SLL0800 PROTEIN"/>
    <property type="match status" value="1"/>
</dbReference>
<reference evidence="1 2" key="1">
    <citation type="submission" date="2024-06" db="EMBL/GenBank/DDBJ databases">
        <title>The Natural Products Discovery Center: Release of the First 8490 Sequenced Strains for Exploring Actinobacteria Biosynthetic Diversity.</title>
        <authorList>
            <person name="Kalkreuter E."/>
            <person name="Kautsar S.A."/>
            <person name="Yang D."/>
            <person name="Bader C.D."/>
            <person name="Teijaro C.N."/>
            <person name="Fluegel L."/>
            <person name="Davis C.M."/>
            <person name="Simpson J.R."/>
            <person name="Lauterbach L."/>
            <person name="Steele A.D."/>
            <person name="Gui C."/>
            <person name="Meng S."/>
            <person name="Li G."/>
            <person name="Viehrig K."/>
            <person name="Ye F."/>
            <person name="Su P."/>
            <person name="Kiefer A.F."/>
            <person name="Nichols A."/>
            <person name="Cepeda A.J."/>
            <person name="Yan W."/>
            <person name="Fan B."/>
            <person name="Jiang Y."/>
            <person name="Adhikari A."/>
            <person name="Zheng C.-J."/>
            <person name="Schuster L."/>
            <person name="Cowan T.M."/>
            <person name="Smanski M.J."/>
            <person name="Chevrette M.G."/>
            <person name="De Carvalho L.P.S."/>
            <person name="Shen B."/>
        </authorList>
    </citation>
    <scope>NUCLEOTIDE SEQUENCE [LARGE SCALE GENOMIC DNA]</scope>
    <source>
        <strain evidence="1 2">NPDC053791</strain>
    </source>
</reference>
<gene>
    <name evidence="1" type="ORF">AB0L03_14060</name>
</gene>
<name>A0ABV3IUE3_9ACTN</name>
<evidence type="ECO:0000313" key="1">
    <source>
        <dbReference type="EMBL" id="MEV4923952.1"/>
    </source>
</evidence>
<keyword evidence="2" id="KW-1185">Reference proteome</keyword>
<proteinExistence type="predicted"/>
<accession>A0ABV3IUE3</accession>
<comment type="caution">
    <text evidence="1">The sequence shown here is derived from an EMBL/GenBank/DDBJ whole genome shotgun (WGS) entry which is preliminary data.</text>
</comment>